<feature type="region of interest" description="Disordered" evidence="3">
    <location>
        <begin position="482"/>
        <end position="517"/>
    </location>
</feature>
<feature type="transmembrane region" description="Helical" evidence="4">
    <location>
        <begin position="165"/>
        <end position="186"/>
    </location>
</feature>
<evidence type="ECO:0000313" key="6">
    <source>
        <dbReference type="EMBL" id="MEI4279629.1"/>
    </source>
</evidence>
<keyword evidence="2" id="KW-0378">Hydrolase</keyword>
<dbReference type="PANTHER" id="PTHR31302:SF31">
    <property type="entry name" value="PHOSPHODIESTERASE YAEI"/>
    <property type="match status" value="1"/>
</dbReference>
<dbReference type="PANTHER" id="PTHR31302">
    <property type="entry name" value="TRANSMEMBRANE PROTEIN WITH METALLOPHOSPHOESTERASE DOMAIN-RELATED"/>
    <property type="match status" value="1"/>
</dbReference>
<gene>
    <name evidence="6" type="ORF">UXQ13_14260</name>
</gene>
<dbReference type="SUPFAM" id="SSF56300">
    <property type="entry name" value="Metallo-dependent phosphatases"/>
    <property type="match status" value="1"/>
</dbReference>
<keyword evidence="4" id="KW-0472">Membrane</keyword>
<keyword evidence="7" id="KW-1185">Reference proteome</keyword>
<feature type="domain" description="Calcineurin-like phosphoesterase" evidence="5">
    <location>
        <begin position="253"/>
        <end position="413"/>
    </location>
</feature>
<dbReference type="InterPro" id="IPR004843">
    <property type="entry name" value="Calcineurin-like_PHP"/>
</dbReference>
<feature type="compositionally biased region" description="Acidic residues" evidence="3">
    <location>
        <begin position="490"/>
        <end position="501"/>
    </location>
</feature>
<keyword evidence="1" id="KW-0479">Metal-binding</keyword>
<evidence type="ECO:0000256" key="1">
    <source>
        <dbReference type="ARBA" id="ARBA00022723"/>
    </source>
</evidence>
<name>A0ABU8E9X6_9ACTN</name>
<dbReference type="InterPro" id="IPR051158">
    <property type="entry name" value="Metallophosphoesterase_sf"/>
</dbReference>
<feature type="transmembrane region" description="Helical" evidence="4">
    <location>
        <begin position="138"/>
        <end position="158"/>
    </location>
</feature>
<sequence length="517" mass="53812">MTDPTPATPDEDADETPVETVERRPRTALRTTVRWLQRIVVALVGATLGVLLLGRVEAPIGPFDATVAFTPATTGGAELEIPPLGALAVDAYDGPLRLDVQLRRVDQLRAQALATDPSQLDGVVDRVSADLRDAVTELAWRTAAAGIGGAALFSLVALRRRREPLIAVGMSTVLLAGTAGLGAATWRPEALSQPTYTGLLVNANSLIGSAQDIVARYDAYRASLEDLVTNVSTLYSAVSTLPDPSGTGESVALLHVSDIHLNPAGADLISQVVTQFDVDGVLDTGDIVDWGSPAENQTFGWIGDLDVPYVYIRGNHDSAVTAAAVAAQPNAVVLDDTATTVAGIEVVGAPDPRFTPDKDATGATETLEESGEQLADLVDTLDEPPSIALVHDPKQAPPLDGLVDLVLAGHTHEREVSVLDDGTRLMVEGSTGGAGLRGLQGEDPTPLSCTVLYLDPATGELTAYDEITLGGLGQSEVTIQRTYVDPLPTGDDEDGGDEDGEPTPSDGPTQGPAQPTG</sequence>
<keyword evidence="4" id="KW-0812">Transmembrane</keyword>
<dbReference type="EMBL" id="JBAPLV010000015">
    <property type="protein sequence ID" value="MEI4279629.1"/>
    <property type="molecule type" value="Genomic_DNA"/>
</dbReference>
<dbReference type="Pfam" id="PF00149">
    <property type="entry name" value="Metallophos"/>
    <property type="match status" value="1"/>
</dbReference>
<keyword evidence="4" id="KW-1133">Transmembrane helix</keyword>
<protein>
    <submittedName>
        <fullName evidence="6">Metallophosphoesterase</fullName>
    </submittedName>
</protein>
<dbReference type="RefSeq" id="WP_225233096.1">
    <property type="nucleotide sequence ID" value="NZ_JBAPLV010000015.1"/>
</dbReference>
<dbReference type="Gene3D" id="3.60.21.10">
    <property type="match status" value="1"/>
</dbReference>
<organism evidence="6 7">
    <name type="scientific">Klenkia terrae</name>
    <dbReference type="NCBI Taxonomy" id="1052259"/>
    <lineage>
        <taxon>Bacteria</taxon>
        <taxon>Bacillati</taxon>
        <taxon>Actinomycetota</taxon>
        <taxon>Actinomycetes</taxon>
        <taxon>Geodermatophilales</taxon>
        <taxon>Geodermatophilaceae</taxon>
        <taxon>Klenkia</taxon>
    </lineage>
</organism>
<dbReference type="InterPro" id="IPR029052">
    <property type="entry name" value="Metallo-depent_PP-like"/>
</dbReference>
<reference evidence="6 7" key="1">
    <citation type="submission" date="2024-03" db="EMBL/GenBank/DDBJ databases">
        <title>Draft genome sequence of Klenkia terrae.</title>
        <authorList>
            <person name="Duangmal K."/>
            <person name="Chantavorakit T."/>
        </authorList>
    </citation>
    <scope>NUCLEOTIDE SEQUENCE [LARGE SCALE GENOMIC DNA]</scope>
    <source>
        <strain evidence="6 7">JCM 17786</strain>
    </source>
</reference>
<proteinExistence type="predicted"/>
<evidence type="ECO:0000256" key="3">
    <source>
        <dbReference type="SAM" id="MobiDB-lite"/>
    </source>
</evidence>
<evidence type="ECO:0000256" key="2">
    <source>
        <dbReference type="ARBA" id="ARBA00022801"/>
    </source>
</evidence>
<evidence type="ECO:0000313" key="7">
    <source>
        <dbReference type="Proteomes" id="UP001373496"/>
    </source>
</evidence>
<accession>A0ABU8E9X6</accession>
<comment type="caution">
    <text evidence="6">The sequence shown here is derived from an EMBL/GenBank/DDBJ whole genome shotgun (WGS) entry which is preliminary data.</text>
</comment>
<evidence type="ECO:0000256" key="4">
    <source>
        <dbReference type="SAM" id="Phobius"/>
    </source>
</evidence>
<dbReference type="Proteomes" id="UP001373496">
    <property type="component" value="Unassembled WGS sequence"/>
</dbReference>
<feature type="region of interest" description="Disordered" evidence="3">
    <location>
        <begin position="1"/>
        <end position="24"/>
    </location>
</feature>
<feature type="transmembrane region" description="Helical" evidence="4">
    <location>
        <begin position="35"/>
        <end position="54"/>
    </location>
</feature>
<evidence type="ECO:0000259" key="5">
    <source>
        <dbReference type="Pfam" id="PF00149"/>
    </source>
</evidence>